<dbReference type="InterPro" id="IPR023606">
    <property type="entry name" value="CoA-Trfase_III_dom_1_sf"/>
</dbReference>
<dbReference type="SUPFAM" id="SSF89796">
    <property type="entry name" value="CoA-transferase family III (CaiB/BaiF)"/>
    <property type="match status" value="1"/>
</dbReference>
<comment type="subunit">
    <text evidence="2">Homodimer.</text>
</comment>
<dbReference type="InterPro" id="IPR017659">
    <property type="entry name" value="Formyl_CoA_transfer"/>
</dbReference>
<accession>A0ABV0LT85</accession>
<comment type="caution">
    <text evidence="2">Lacks conserved residue(s) required for the propagation of feature annotation.</text>
</comment>
<feature type="active site" description="Nucleophile" evidence="2">
    <location>
        <position position="168"/>
    </location>
</feature>
<feature type="binding site" evidence="2">
    <location>
        <begin position="17"/>
        <end position="18"/>
    </location>
    <ligand>
        <name>CoA</name>
        <dbReference type="ChEBI" id="CHEBI:57287"/>
    </ligand>
</feature>
<name>A0ABV0LT85_9PSEU</name>
<evidence type="ECO:0000256" key="2">
    <source>
        <dbReference type="HAMAP-Rule" id="MF_00742"/>
    </source>
</evidence>
<dbReference type="HAMAP" id="MF_00742">
    <property type="entry name" value="Formyl_CoA_transfer"/>
    <property type="match status" value="1"/>
</dbReference>
<dbReference type="GO" id="GO:0033608">
    <property type="term" value="F:formyl-CoA transferase activity"/>
    <property type="evidence" value="ECO:0007669"/>
    <property type="project" value="UniProtKB-EC"/>
</dbReference>
<evidence type="ECO:0000313" key="3">
    <source>
        <dbReference type="EMBL" id="MEQ0565527.1"/>
    </source>
</evidence>
<organism evidence="3 4">
    <name type="scientific">Amycolatopsis melonis</name>
    <dbReference type="NCBI Taxonomy" id="3156488"/>
    <lineage>
        <taxon>Bacteria</taxon>
        <taxon>Bacillati</taxon>
        <taxon>Actinomycetota</taxon>
        <taxon>Actinomycetes</taxon>
        <taxon>Pseudonocardiales</taxon>
        <taxon>Pseudonocardiaceae</taxon>
        <taxon>Amycolatopsis</taxon>
    </lineage>
</organism>
<dbReference type="NCBIfam" id="TIGR03253">
    <property type="entry name" value="oxalate_frc"/>
    <property type="match status" value="1"/>
</dbReference>
<comment type="catalytic activity">
    <reaction evidence="2">
        <text>formyl-CoA + oxalate = oxalyl-CoA + formate</text>
        <dbReference type="Rhea" id="RHEA:16545"/>
        <dbReference type="ChEBI" id="CHEBI:15740"/>
        <dbReference type="ChEBI" id="CHEBI:30623"/>
        <dbReference type="ChEBI" id="CHEBI:57376"/>
        <dbReference type="ChEBI" id="CHEBI:57388"/>
        <dbReference type="EC" id="2.8.3.16"/>
    </reaction>
</comment>
<keyword evidence="4" id="KW-1185">Reference proteome</keyword>
<comment type="function">
    <text evidence="2">Involved in the catabolism of oxalate and in the adapatation to low pH via the induction of the oxalate-dependent acid tolerance response (ATR). Catalyzes the transfer of the CoA moiety from formyl-CoA to oxalate.</text>
</comment>
<dbReference type="EC" id="2.8.3.16" evidence="2"/>
<reference evidence="3 4" key="1">
    <citation type="submission" date="2024-05" db="EMBL/GenBank/DDBJ databases">
        <authorList>
            <person name="Zhao H."/>
            <person name="Xu Y."/>
            <person name="Lin S."/>
            <person name="Spain J.C."/>
            <person name="Zhou N.-Y."/>
        </authorList>
    </citation>
    <scope>NUCLEOTIDE SEQUENCE [LARGE SCALE GENOMIC DNA]</scope>
    <source>
        <strain evidence="3 4">NEAU-NG30</strain>
    </source>
</reference>
<feature type="binding site" evidence="2">
    <location>
        <begin position="96"/>
        <end position="98"/>
    </location>
    <ligand>
        <name>CoA</name>
        <dbReference type="ChEBI" id="CHEBI:57287"/>
    </ligand>
</feature>
<keyword evidence="1 2" id="KW-0808">Transferase</keyword>
<dbReference type="InterPro" id="IPR003673">
    <property type="entry name" value="CoA-Trfase_fam_III"/>
</dbReference>
<proteinExistence type="inferred from homology"/>
<dbReference type="Gene3D" id="3.30.1540.10">
    <property type="entry name" value="formyl-coa transferase, domain 3"/>
    <property type="match status" value="1"/>
</dbReference>
<feature type="binding site" evidence="2">
    <location>
        <position position="104"/>
    </location>
    <ligand>
        <name>CoA</name>
        <dbReference type="ChEBI" id="CHEBI:57287"/>
    </ligand>
</feature>
<protein>
    <recommendedName>
        <fullName evidence="2">Formyl-CoA:oxalate CoA-transferase</fullName>
        <shortName evidence="2">FCOCT</shortName>
        <ecNumber evidence="2">2.8.3.16</ecNumber>
    </recommendedName>
    <alternativeName>
        <fullName evidence="2">Formyl-coenzyme A transferase</fullName>
        <shortName evidence="2">Formyl-CoA transferase</shortName>
    </alternativeName>
</protein>
<dbReference type="NCBIfam" id="NF003809">
    <property type="entry name" value="PRK05398.1"/>
    <property type="match status" value="1"/>
</dbReference>
<feature type="binding site" evidence="2">
    <location>
        <begin position="72"/>
        <end position="75"/>
    </location>
    <ligand>
        <name>CoA</name>
        <dbReference type="ChEBI" id="CHEBI:57287"/>
    </ligand>
</feature>
<evidence type="ECO:0000313" key="4">
    <source>
        <dbReference type="Proteomes" id="UP001440984"/>
    </source>
</evidence>
<dbReference type="RefSeq" id="WP_348956625.1">
    <property type="nucleotide sequence ID" value="NZ_JBDZYD010000021.1"/>
</dbReference>
<dbReference type="Gene3D" id="3.40.50.10540">
    <property type="entry name" value="Crotonobetainyl-coa:carnitine coa-transferase, domain 1"/>
    <property type="match status" value="1"/>
</dbReference>
<dbReference type="InterPro" id="IPR050483">
    <property type="entry name" value="CoA-transferase_III_domain"/>
</dbReference>
<dbReference type="EMBL" id="JBDZYD010000021">
    <property type="protein sequence ID" value="MEQ0565527.1"/>
    <property type="molecule type" value="Genomic_DNA"/>
</dbReference>
<comment type="similarity">
    <text evidence="2">Belongs to the CoA-transferase III family. Frc subfamily.</text>
</comment>
<dbReference type="InterPro" id="IPR044855">
    <property type="entry name" value="CoA-Trfase_III_dom3_sf"/>
</dbReference>
<feature type="binding site" evidence="2">
    <location>
        <begin position="136"/>
        <end position="139"/>
    </location>
    <ligand>
        <name>CoA</name>
        <dbReference type="ChEBI" id="CHEBI:57287"/>
    </ligand>
</feature>
<sequence>MGKALEGVRVLDMTHVQSGPSSTQLLAWLGADVIKLEAPGRGDITRGQLRDLPGVDSLYFTMLNANKRSITLNMKSEAGKEIFEKLVSGVDVLVENFGPGVVDRFGYPWEKLAALNPRLIYASIKGFGPGRYADFKAYEVIAQAMGGAMSTTGFEDGPPTATGAQIGDSGTGIHLVAAILAALYQRTSTGRGQRVQVAMQDAVLNLCRVKLRDQQRLAHGPLGEYPNDHFGEEVPRSGNASGGGQPGWAVKCAPGGPNDYIYVIIQPPGWAPLTRLIGRPELADDPAWATPEVRLSKLDKAFALVEEWTEKHTKWEVMERLNACNIPCGPILSTKELIEDETLAELGSVVEVPHPERGTFKTVGCPLKLSDSPVDIERSPLLGEHNDEILTELGYGDAELAGFRAAGVI</sequence>
<comment type="caution">
    <text evidence="3">The sequence shown here is derived from an EMBL/GenBank/DDBJ whole genome shotgun (WGS) entry which is preliminary data.</text>
</comment>
<dbReference type="PANTHER" id="PTHR48207">
    <property type="entry name" value="SUCCINATE--HYDROXYMETHYLGLUTARATE COA-TRANSFERASE"/>
    <property type="match status" value="1"/>
</dbReference>
<evidence type="ECO:0000256" key="1">
    <source>
        <dbReference type="ARBA" id="ARBA00022679"/>
    </source>
</evidence>
<dbReference type="Proteomes" id="UP001440984">
    <property type="component" value="Unassembled WGS sequence"/>
</dbReference>
<dbReference type="PANTHER" id="PTHR48207:SF3">
    <property type="entry name" value="SUCCINATE--HYDROXYMETHYLGLUTARATE COA-TRANSFERASE"/>
    <property type="match status" value="1"/>
</dbReference>
<dbReference type="Pfam" id="PF02515">
    <property type="entry name" value="CoA_transf_3"/>
    <property type="match status" value="1"/>
</dbReference>
<gene>
    <name evidence="2 3" type="primary">frc</name>
    <name evidence="3" type="ORF">ABJI51_41165</name>
</gene>
<comment type="pathway">
    <text evidence="2">Metabolic intermediate degradation; oxalate degradation; CO(2) and formate from oxalate: step 1/2.</text>
</comment>
<feature type="binding site" evidence="2">
    <location>
        <begin position="243"/>
        <end position="245"/>
    </location>
    <ligand>
        <name>substrate</name>
    </ligand>
</feature>